<dbReference type="Proteomes" id="UP000001880">
    <property type="component" value="Chromosome"/>
</dbReference>
<keyword evidence="2" id="KW-1185">Reference proteome</keyword>
<protein>
    <submittedName>
        <fullName evidence="1">Uncharacterized protein</fullName>
    </submittedName>
</protein>
<dbReference type="AlphaFoldDB" id="D0LPT9"/>
<dbReference type="KEGG" id="hoh:Hoch_2935"/>
<dbReference type="HOGENOM" id="CLU_764840_0_0_7"/>
<evidence type="ECO:0000313" key="1">
    <source>
        <dbReference type="EMBL" id="ACY15452.1"/>
    </source>
</evidence>
<proteinExistence type="predicted"/>
<gene>
    <name evidence="1" type="ordered locus">Hoch_2935</name>
</gene>
<dbReference type="eggNOG" id="ENOG5033HQW">
    <property type="taxonomic scope" value="Bacteria"/>
</dbReference>
<reference evidence="1 2" key="1">
    <citation type="journal article" date="2010" name="Stand. Genomic Sci.">
        <title>Complete genome sequence of Haliangium ochraceum type strain (SMP-2).</title>
        <authorList>
            <consortium name="US DOE Joint Genome Institute (JGI-PGF)"/>
            <person name="Ivanova N."/>
            <person name="Daum C."/>
            <person name="Lang E."/>
            <person name="Abt B."/>
            <person name="Kopitz M."/>
            <person name="Saunders E."/>
            <person name="Lapidus A."/>
            <person name="Lucas S."/>
            <person name="Glavina Del Rio T."/>
            <person name="Nolan M."/>
            <person name="Tice H."/>
            <person name="Copeland A."/>
            <person name="Cheng J.F."/>
            <person name="Chen F."/>
            <person name="Bruce D."/>
            <person name="Goodwin L."/>
            <person name="Pitluck S."/>
            <person name="Mavromatis K."/>
            <person name="Pati A."/>
            <person name="Mikhailova N."/>
            <person name="Chen A."/>
            <person name="Palaniappan K."/>
            <person name="Land M."/>
            <person name="Hauser L."/>
            <person name="Chang Y.J."/>
            <person name="Jeffries C.D."/>
            <person name="Detter J.C."/>
            <person name="Brettin T."/>
            <person name="Rohde M."/>
            <person name="Goker M."/>
            <person name="Bristow J."/>
            <person name="Markowitz V."/>
            <person name="Eisen J.A."/>
            <person name="Hugenholtz P."/>
            <person name="Kyrpides N.C."/>
            <person name="Klenk H.P."/>
        </authorList>
    </citation>
    <scope>NUCLEOTIDE SEQUENCE [LARGE SCALE GENOMIC DNA]</scope>
    <source>
        <strain evidence="2">DSM 14365 / CIP 107738 / JCM 11303 / AJ 13395 / SMP-2</strain>
    </source>
</reference>
<sequence>MSQRMRLLCDANPMAYGSSSALLSILDHLDEVADATALVRDVSGELLGRDPAVARTLAVDVKDPAAVEEALASERFDAVLVVSNLSNVALYHRLGLPIFFVDILYWYGADKSHPVFRLAERSYAQAFPGVRERSAHYPPAERPAVVGPLIRATPPRATTPRGTLVNLGGVRSRFITPDQAPMFLKCVADLLHAVAPLLPPGPIRVAAGRDACELLAPRLPARAHAESLPQPAYLHALAEAAVFLSAPGLNAVFEALEVGVPLVFLPPQNATQVLQLERYERARLVAPGLNLPALVPTLGLLPQVADEGAYTAQVLDALRAVVSSDDRTATVVAHVTAQLRELAGRAAARGAFWADLGPPGGPRVAADLARFWEARAR</sequence>
<dbReference type="SUPFAM" id="SSF53756">
    <property type="entry name" value="UDP-Glycosyltransferase/glycogen phosphorylase"/>
    <property type="match status" value="1"/>
</dbReference>
<dbReference type="RefSeq" id="WP_012828054.1">
    <property type="nucleotide sequence ID" value="NC_013440.1"/>
</dbReference>
<name>D0LPT9_HALO1</name>
<organism evidence="1 2">
    <name type="scientific">Haliangium ochraceum (strain DSM 14365 / JCM 11303 / SMP-2)</name>
    <dbReference type="NCBI Taxonomy" id="502025"/>
    <lineage>
        <taxon>Bacteria</taxon>
        <taxon>Pseudomonadati</taxon>
        <taxon>Myxococcota</taxon>
        <taxon>Polyangia</taxon>
        <taxon>Haliangiales</taxon>
        <taxon>Kofleriaceae</taxon>
        <taxon>Haliangium</taxon>
    </lineage>
</organism>
<dbReference type="Gene3D" id="3.40.50.2000">
    <property type="entry name" value="Glycogen Phosphorylase B"/>
    <property type="match status" value="1"/>
</dbReference>
<dbReference type="EMBL" id="CP001804">
    <property type="protein sequence ID" value="ACY15452.1"/>
    <property type="molecule type" value="Genomic_DNA"/>
</dbReference>
<accession>D0LPT9</accession>
<dbReference type="STRING" id="502025.Hoch_2935"/>
<evidence type="ECO:0000313" key="2">
    <source>
        <dbReference type="Proteomes" id="UP000001880"/>
    </source>
</evidence>